<evidence type="ECO:0000313" key="1">
    <source>
        <dbReference type="EMBL" id="KAK7501571.1"/>
    </source>
</evidence>
<accession>A0ABD0LQZ7</accession>
<sequence>MDTKDEAHTGQGEWPITWQRLLRSFEDSSESFSLSLFDPFHLKIDRICRRFIRGPGFSAPTGYFHSWDKALVYVCSVVTFLSLTVKDENE</sequence>
<protein>
    <submittedName>
        <fullName evidence="1">Uncharacterized protein</fullName>
    </submittedName>
</protein>
<evidence type="ECO:0000313" key="2">
    <source>
        <dbReference type="Proteomes" id="UP001519460"/>
    </source>
</evidence>
<keyword evidence="2" id="KW-1185">Reference proteome</keyword>
<dbReference type="Proteomes" id="UP001519460">
    <property type="component" value="Unassembled WGS sequence"/>
</dbReference>
<reference evidence="1 2" key="1">
    <citation type="journal article" date="2023" name="Sci. Data">
        <title>Genome assembly of the Korean intertidal mud-creeper Batillaria attramentaria.</title>
        <authorList>
            <person name="Patra A.K."/>
            <person name="Ho P.T."/>
            <person name="Jun S."/>
            <person name="Lee S.J."/>
            <person name="Kim Y."/>
            <person name="Won Y.J."/>
        </authorList>
    </citation>
    <scope>NUCLEOTIDE SEQUENCE [LARGE SCALE GENOMIC DNA]</scope>
    <source>
        <strain evidence="1">Wonlab-2016</strain>
    </source>
</reference>
<name>A0ABD0LQZ7_9CAEN</name>
<dbReference type="AlphaFoldDB" id="A0ABD0LQZ7"/>
<gene>
    <name evidence="1" type="ORF">BaRGS_00007002</name>
</gene>
<organism evidence="1 2">
    <name type="scientific">Batillaria attramentaria</name>
    <dbReference type="NCBI Taxonomy" id="370345"/>
    <lineage>
        <taxon>Eukaryota</taxon>
        <taxon>Metazoa</taxon>
        <taxon>Spiralia</taxon>
        <taxon>Lophotrochozoa</taxon>
        <taxon>Mollusca</taxon>
        <taxon>Gastropoda</taxon>
        <taxon>Caenogastropoda</taxon>
        <taxon>Sorbeoconcha</taxon>
        <taxon>Cerithioidea</taxon>
        <taxon>Batillariidae</taxon>
        <taxon>Batillaria</taxon>
    </lineage>
</organism>
<proteinExistence type="predicted"/>
<dbReference type="EMBL" id="JACVVK020000030">
    <property type="protein sequence ID" value="KAK7501571.1"/>
    <property type="molecule type" value="Genomic_DNA"/>
</dbReference>
<comment type="caution">
    <text evidence="1">The sequence shown here is derived from an EMBL/GenBank/DDBJ whole genome shotgun (WGS) entry which is preliminary data.</text>
</comment>